<proteinExistence type="predicted"/>
<reference evidence="1" key="1">
    <citation type="submission" date="2021-04" db="EMBL/GenBank/DDBJ databases">
        <title>Whole genome sequencing of Enterococci isolates from hospitalized patients.</title>
        <authorList>
            <person name="Ogoti B.M."/>
            <person name="Onyambu F.G."/>
        </authorList>
    </citation>
    <scope>NUCLEOTIDE SEQUENCE</scope>
    <source>
        <strain evidence="1">242</strain>
    </source>
</reference>
<evidence type="ECO:0000313" key="1">
    <source>
        <dbReference type="EMBL" id="MBR8644530.1"/>
    </source>
</evidence>
<accession>A0A941FN24</accession>
<organism evidence="1 2">
    <name type="scientific">Peribacillus frigoritolerans</name>
    <dbReference type="NCBI Taxonomy" id="450367"/>
    <lineage>
        <taxon>Bacteria</taxon>
        <taxon>Bacillati</taxon>
        <taxon>Bacillota</taxon>
        <taxon>Bacilli</taxon>
        <taxon>Bacillales</taxon>
        <taxon>Bacillaceae</taxon>
        <taxon>Peribacillus</taxon>
    </lineage>
</organism>
<dbReference type="EMBL" id="JAGTPW010000010">
    <property type="protein sequence ID" value="MBR8644530.1"/>
    <property type="molecule type" value="Genomic_DNA"/>
</dbReference>
<dbReference type="AlphaFoldDB" id="A0A941FN24"/>
<dbReference type="Proteomes" id="UP000680045">
    <property type="component" value="Unassembled WGS sequence"/>
</dbReference>
<name>A0A941FN24_9BACI</name>
<protein>
    <submittedName>
        <fullName evidence="1">Uncharacterized protein</fullName>
    </submittedName>
</protein>
<evidence type="ECO:0000313" key="2">
    <source>
        <dbReference type="Proteomes" id="UP000680045"/>
    </source>
</evidence>
<comment type="caution">
    <text evidence="1">The sequence shown here is derived from an EMBL/GenBank/DDBJ whole genome shotgun (WGS) entry which is preliminary data.</text>
</comment>
<gene>
    <name evidence="1" type="ORF">KEH51_07955</name>
</gene>
<sequence>MSAKGKQSLCLNLCHPGKLFREVLRELSDLHIGMLVTLQDLDEMLTGRPQAAALPFIKISPPGKGQTKLQEFLTFSERPCSIKIK</sequence>